<evidence type="ECO:0000256" key="10">
    <source>
        <dbReference type="ARBA" id="ARBA00061052"/>
    </source>
</evidence>
<evidence type="ECO:0000256" key="3">
    <source>
        <dbReference type="ARBA" id="ARBA00022741"/>
    </source>
</evidence>
<dbReference type="PANTHER" id="PTHR43512:SF4">
    <property type="entry name" value="TRANSLATION FACTOR GUF1 HOMOLOG, CHLOROPLASTIC"/>
    <property type="match status" value="1"/>
</dbReference>
<comment type="similarity">
    <text evidence="1">Belongs to the TRAFAC class translation factor GTPase superfamily. Classic translation factor GTPase family. LepA subfamily.</text>
</comment>
<dbReference type="InterPro" id="IPR013842">
    <property type="entry name" value="LepA_CTD"/>
</dbReference>
<dbReference type="FunFam" id="3.30.70.240:FF:000007">
    <property type="entry name" value="Translation factor GUF1, mitochondrial"/>
    <property type="match status" value="1"/>
</dbReference>
<evidence type="ECO:0000313" key="13">
    <source>
        <dbReference type="EMBL" id="MBI2052141.1"/>
    </source>
</evidence>
<proteinExistence type="inferred from homology"/>
<dbReference type="CDD" id="cd01890">
    <property type="entry name" value="LepA"/>
    <property type="match status" value="1"/>
</dbReference>
<evidence type="ECO:0000256" key="8">
    <source>
        <dbReference type="ARBA" id="ARBA00050293"/>
    </source>
</evidence>
<dbReference type="PROSITE" id="PS51722">
    <property type="entry name" value="G_TR_2"/>
    <property type="match status" value="1"/>
</dbReference>
<keyword evidence="5" id="KW-0648">Protein biosynthesis</keyword>
<comment type="caution">
    <text evidence="13">The sequence shown here is derived from an EMBL/GenBank/DDBJ whole genome shotgun (WGS) entry which is preliminary data.</text>
</comment>
<comment type="function">
    <text evidence="9">Required for accurate and efficient protein synthesis under certain stress conditions. May act as a fidelity factor of the translation reaction, by catalyzing a one-codon backward translocation of tRNAs on improperly translocated ribosomes. Back-translocation proceeds from a post-translocation (POST) complex to a pre-translocation (PRE) complex, thus giving elongation factor G a second chance to translocate the tRNAs correctly. Binds to ribosomes in a GTP-dependent manner.</text>
</comment>
<comment type="catalytic activity">
    <reaction evidence="8">
        <text>GTP + H2O = GDP + phosphate + H(+)</text>
        <dbReference type="Rhea" id="RHEA:19669"/>
        <dbReference type="ChEBI" id="CHEBI:15377"/>
        <dbReference type="ChEBI" id="CHEBI:15378"/>
        <dbReference type="ChEBI" id="CHEBI:37565"/>
        <dbReference type="ChEBI" id="CHEBI:43474"/>
        <dbReference type="ChEBI" id="CHEBI:58189"/>
        <dbReference type="EC" id="3.6.5.n1"/>
    </reaction>
</comment>
<feature type="domain" description="Tr-type G" evidence="12">
    <location>
        <begin position="6"/>
        <end position="182"/>
    </location>
</feature>
<evidence type="ECO:0000256" key="4">
    <source>
        <dbReference type="ARBA" id="ARBA00022801"/>
    </source>
</evidence>
<dbReference type="NCBIfam" id="TIGR01393">
    <property type="entry name" value="lepA"/>
    <property type="match status" value="1"/>
</dbReference>
<gene>
    <name evidence="13" type="primary">lepA</name>
    <name evidence="13" type="ORF">HYT38_00480</name>
</gene>
<evidence type="ECO:0000256" key="6">
    <source>
        <dbReference type="ARBA" id="ARBA00023134"/>
    </source>
</evidence>
<keyword evidence="2" id="KW-1003">Cell membrane</keyword>
<dbReference type="GO" id="GO:0045727">
    <property type="term" value="P:positive regulation of translation"/>
    <property type="evidence" value="ECO:0007669"/>
    <property type="project" value="TreeGrafter"/>
</dbReference>
<evidence type="ECO:0000256" key="1">
    <source>
        <dbReference type="ARBA" id="ARBA00005454"/>
    </source>
</evidence>
<evidence type="ECO:0000256" key="9">
    <source>
        <dbReference type="ARBA" id="ARBA00057626"/>
    </source>
</evidence>
<evidence type="ECO:0000256" key="5">
    <source>
        <dbReference type="ARBA" id="ARBA00022917"/>
    </source>
</evidence>
<dbReference type="InterPro" id="IPR035647">
    <property type="entry name" value="EFG_III/V"/>
</dbReference>
<evidence type="ECO:0000256" key="11">
    <source>
        <dbReference type="ARBA" id="ARBA00066744"/>
    </source>
</evidence>
<keyword evidence="3" id="KW-0547">Nucleotide-binding</keyword>
<dbReference type="SUPFAM" id="SSF52540">
    <property type="entry name" value="P-loop containing nucleoside triphosphate hydrolases"/>
    <property type="match status" value="1"/>
</dbReference>
<dbReference type="InterPro" id="IPR035654">
    <property type="entry name" value="LepA_IV"/>
</dbReference>
<dbReference type="InterPro" id="IPR041095">
    <property type="entry name" value="EFG_II"/>
</dbReference>
<protein>
    <recommendedName>
        <fullName evidence="11">elongation factor 4</fullName>
        <ecNumber evidence="11">3.6.5.n1</ecNumber>
    </recommendedName>
</protein>
<dbReference type="FunFam" id="2.40.30.10:FF:000015">
    <property type="entry name" value="Translation factor GUF1, mitochondrial"/>
    <property type="match status" value="1"/>
</dbReference>
<keyword evidence="4 13" id="KW-0378">Hydrolase</keyword>
<dbReference type="FunFam" id="3.30.70.2570:FF:000001">
    <property type="entry name" value="Translation factor GUF1, mitochondrial"/>
    <property type="match status" value="1"/>
</dbReference>
<dbReference type="AlphaFoldDB" id="A0A9D6DRI2"/>
<dbReference type="EMBL" id="JACOYY010000017">
    <property type="protein sequence ID" value="MBI2052141.1"/>
    <property type="molecule type" value="Genomic_DNA"/>
</dbReference>
<dbReference type="PANTHER" id="PTHR43512">
    <property type="entry name" value="TRANSLATION FACTOR GUF1-RELATED"/>
    <property type="match status" value="1"/>
</dbReference>
<reference evidence="13" key="1">
    <citation type="submission" date="2020-07" db="EMBL/GenBank/DDBJ databases">
        <title>Huge and variable diversity of episymbiotic CPR bacteria and DPANN archaea in groundwater ecosystems.</title>
        <authorList>
            <person name="He C.Y."/>
            <person name="Keren R."/>
            <person name="Whittaker M."/>
            <person name="Farag I.F."/>
            <person name="Doudna J."/>
            <person name="Cate J.H.D."/>
            <person name="Banfield J.F."/>
        </authorList>
    </citation>
    <scope>NUCLEOTIDE SEQUENCE</scope>
    <source>
        <strain evidence="13">NC_groundwater_191_Ag_S-0.1um_45_8</strain>
    </source>
</reference>
<dbReference type="Gene3D" id="3.30.70.2570">
    <property type="entry name" value="Elongation factor 4, C-terminal domain"/>
    <property type="match status" value="1"/>
</dbReference>
<dbReference type="InterPro" id="IPR009000">
    <property type="entry name" value="Transl_B-barrel_sf"/>
</dbReference>
<feature type="non-terminal residue" evidence="13">
    <location>
        <position position="560"/>
    </location>
</feature>
<dbReference type="Pfam" id="PF00009">
    <property type="entry name" value="GTP_EFTU"/>
    <property type="match status" value="1"/>
</dbReference>
<dbReference type="Pfam" id="PF03144">
    <property type="entry name" value="GTP_EFTU_D2"/>
    <property type="match status" value="1"/>
</dbReference>
<dbReference type="InterPro" id="IPR038363">
    <property type="entry name" value="LepA_C_sf"/>
</dbReference>
<keyword evidence="7" id="KW-0472">Membrane</keyword>
<dbReference type="SUPFAM" id="SSF54980">
    <property type="entry name" value="EF-G C-terminal domain-like"/>
    <property type="match status" value="2"/>
</dbReference>
<name>A0A9D6DRI2_9BACT</name>
<dbReference type="GO" id="GO:0005525">
    <property type="term" value="F:GTP binding"/>
    <property type="evidence" value="ECO:0007669"/>
    <property type="project" value="UniProtKB-KW"/>
</dbReference>
<accession>A0A9D6DRI2</accession>
<dbReference type="HAMAP" id="MF_00071">
    <property type="entry name" value="LepA"/>
    <property type="match status" value="1"/>
</dbReference>
<keyword evidence="13" id="KW-0251">Elongation factor</keyword>
<dbReference type="GO" id="GO:0003924">
    <property type="term" value="F:GTPase activity"/>
    <property type="evidence" value="ECO:0007669"/>
    <property type="project" value="InterPro"/>
</dbReference>
<dbReference type="Gene3D" id="3.30.70.870">
    <property type="entry name" value="Elongation Factor G (Translational Gtpase), domain 3"/>
    <property type="match status" value="1"/>
</dbReference>
<dbReference type="Pfam" id="PF14492">
    <property type="entry name" value="EFG_III"/>
    <property type="match status" value="1"/>
</dbReference>
<evidence type="ECO:0000256" key="7">
    <source>
        <dbReference type="ARBA" id="ARBA00023136"/>
    </source>
</evidence>
<dbReference type="SUPFAM" id="SSF50447">
    <property type="entry name" value="Translation proteins"/>
    <property type="match status" value="1"/>
</dbReference>
<evidence type="ECO:0000259" key="12">
    <source>
        <dbReference type="PROSITE" id="PS51722"/>
    </source>
</evidence>
<evidence type="ECO:0000313" key="14">
    <source>
        <dbReference type="Proteomes" id="UP000786662"/>
    </source>
</evidence>
<evidence type="ECO:0000256" key="2">
    <source>
        <dbReference type="ARBA" id="ARBA00022475"/>
    </source>
</evidence>
<organism evidence="13 14">
    <name type="scientific">Candidatus Sungiibacteriota bacterium</name>
    <dbReference type="NCBI Taxonomy" id="2750080"/>
    <lineage>
        <taxon>Bacteria</taxon>
        <taxon>Candidatus Sungiibacteriota</taxon>
    </lineage>
</organism>
<dbReference type="Gene3D" id="3.30.70.240">
    <property type="match status" value="1"/>
</dbReference>
<sequence>MKQETQNIRNFSIIAHIDHGKSTLADRLLELTHTVSTREMHEQYLDLMDLEKERGITIKMQPVRMQYGDYTLNLIDTPGHVDFSYEVSRSLAAVEGAILLVDGTKGVQAQTLAHLHTAQKQGLVIIPAINKIDLANARPEEIEHELKGLLGGETEIFKISAKDGTNVEKLLIAVISKVPQPKPGLGKYGRALIFDSSYDSYKGVVAYVRIFDGSFKTGDQVKFIAAGKNAELMEVGYFKPQLVVQKELAAGEIGYIATGLKDPALVRVGDTILGNFQFSIFNFQKLALLGYKEPSPVVFASLFPKEGDEFTRLKDALLKLKLSDAALTFELDSQEVLGRGFRCGFLGSLHMEIVLERLQREYNIALITTTPSVSYEIILKKNNQIQTIFSAADLPESDRYTEIREPWVVLTVLAPSKYIGGILELLASRRGLSQDTKYISDSRVEIVYKIPLAEIIVDFHDKLKSASSGFASLSYEFLELKKGDLVKLDILVAGEKVEALSRIVPQDKVHDEGKRMVGKLKELLPRQWFEVTLQAAIGGKIIARENIAALKKDVTGYLYG</sequence>
<dbReference type="GO" id="GO:0003746">
    <property type="term" value="F:translation elongation factor activity"/>
    <property type="evidence" value="ECO:0007669"/>
    <property type="project" value="UniProtKB-KW"/>
</dbReference>
<dbReference type="CDD" id="cd03709">
    <property type="entry name" value="lepA_C"/>
    <property type="match status" value="1"/>
</dbReference>
<dbReference type="InterPro" id="IPR000640">
    <property type="entry name" value="EFG_V-like"/>
</dbReference>
<dbReference type="InterPro" id="IPR006297">
    <property type="entry name" value="EF-4"/>
</dbReference>
<dbReference type="Pfam" id="PF00679">
    <property type="entry name" value="EFG_C"/>
    <property type="match status" value="1"/>
</dbReference>
<keyword evidence="6" id="KW-0342">GTP-binding</keyword>
<dbReference type="CDD" id="cd03699">
    <property type="entry name" value="EF4_II"/>
    <property type="match status" value="1"/>
</dbReference>
<dbReference type="PRINTS" id="PR00315">
    <property type="entry name" value="ELONGATNFCT"/>
</dbReference>
<dbReference type="InterPro" id="IPR027417">
    <property type="entry name" value="P-loop_NTPase"/>
</dbReference>
<dbReference type="Gene3D" id="2.40.30.10">
    <property type="entry name" value="Translation factors"/>
    <property type="match status" value="1"/>
</dbReference>
<dbReference type="InterPro" id="IPR005225">
    <property type="entry name" value="Small_GTP-bd"/>
</dbReference>
<dbReference type="InterPro" id="IPR000795">
    <property type="entry name" value="T_Tr_GTP-bd_dom"/>
</dbReference>
<comment type="similarity">
    <text evidence="10">Belongs to the GTP-binding elongation factor family. LepA subfamily.</text>
</comment>
<dbReference type="Pfam" id="PF06421">
    <property type="entry name" value="LepA_C"/>
    <property type="match status" value="1"/>
</dbReference>
<dbReference type="Proteomes" id="UP000786662">
    <property type="component" value="Unassembled WGS sequence"/>
</dbReference>
<dbReference type="Gene3D" id="3.40.50.300">
    <property type="entry name" value="P-loop containing nucleotide triphosphate hydrolases"/>
    <property type="match status" value="1"/>
</dbReference>
<dbReference type="NCBIfam" id="TIGR00231">
    <property type="entry name" value="small_GTP"/>
    <property type="match status" value="1"/>
</dbReference>
<dbReference type="InterPro" id="IPR004161">
    <property type="entry name" value="EFTu-like_2"/>
</dbReference>
<dbReference type="EC" id="3.6.5.n1" evidence="11"/>
<dbReference type="GO" id="GO:0043022">
    <property type="term" value="F:ribosome binding"/>
    <property type="evidence" value="ECO:0007669"/>
    <property type="project" value="TreeGrafter"/>
</dbReference>